<dbReference type="EMBL" id="BAAAHK010000017">
    <property type="protein sequence ID" value="GAA0954355.1"/>
    <property type="molecule type" value="Genomic_DNA"/>
</dbReference>
<comment type="caution">
    <text evidence="2">The sequence shown here is derived from an EMBL/GenBank/DDBJ whole genome shotgun (WGS) entry which is preliminary data.</text>
</comment>
<dbReference type="InterPro" id="IPR009339">
    <property type="entry name" value="DUF998"/>
</dbReference>
<feature type="transmembrane region" description="Helical" evidence="1">
    <location>
        <begin position="132"/>
        <end position="156"/>
    </location>
</feature>
<gene>
    <name evidence="2" type="ORF">GCM10009554_59970</name>
</gene>
<dbReference type="Proteomes" id="UP001500542">
    <property type="component" value="Unassembled WGS sequence"/>
</dbReference>
<keyword evidence="1" id="KW-0812">Transmembrane</keyword>
<name>A0ABN1RB89_9ACTN</name>
<keyword evidence="3" id="KW-1185">Reference proteome</keyword>
<organism evidence="2 3">
    <name type="scientific">Kribbella koreensis</name>
    <dbReference type="NCBI Taxonomy" id="57909"/>
    <lineage>
        <taxon>Bacteria</taxon>
        <taxon>Bacillati</taxon>
        <taxon>Actinomycetota</taxon>
        <taxon>Actinomycetes</taxon>
        <taxon>Propionibacteriales</taxon>
        <taxon>Kribbellaceae</taxon>
        <taxon>Kribbella</taxon>
    </lineage>
</organism>
<evidence type="ECO:0008006" key="4">
    <source>
        <dbReference type="Google" id="ProtNLM"/>
    </source>
</evidence>
<keyword evidence="1" id="KW-1133">Transmembrane helix</keyword>
<evidence type="ECO:0000313" key="2">
    <source>
        <dbReference type="EMBL" id="GAA0954355.1"/>
    </source>
</evidence>
<sequence>MKTILRAGAPARTGALLIFLGPLISWVAEFVTAAAWQDPHYSPFYNWVSHLGLTGPSQVAFQQVGNSPLGAVMDTGWVLYGVLLIVGAFLTFDLRKGVRPILVVALATISGVGVSLVGIFQGSNANVDSGLIAFHTFGAQGVMIAGNIMAVVVGVTGSRIGLTRGRSIASTVLGIAGLVGFVVFMVDVFTGWMWNVGMFERSAIYPIMVGHVLLGRGLIAARRPETSPYLAATAARVSS</sequence>
<protein>
    <recommendedName>
        <fullName evidence="4">DUF998 domain-containing protein</fullName>
    </recommendedName>
</protein>
<feature type="transmembrane region" description="Helical" evidence="1">
    <location>
        <begin position="168"/>
        <end position="191"/>
    </location>
</feature>
<evidence type="ECO:0000256" key="1">
    <source>
        <dbReference type="SAM" id="Phobius"/>
    </source>
</evidence>
<feature type="transmembrane region" description="Helical" evidence="1">
    <location>
        <begin position="203"/>
        <end position="221"/>
    </location>
</feature>
<feature type="transmembrane region" description="Helical" evidence="1">
    <location>
        <begin position="101"/>
        <end position="120"/>
    </location>
</feature>
<reference evidence="2 3" key="1">
    <citation type="journal article" date="2019" name="Int. J. Syst. Evol. Microbiol.">
        <title>The Global Catalogue of Microorganisms (GCM) 10K type strain sequencing project: providing services to taxonomists for standard genome sequencing and annotation.</title>
        <authorList>
            <consortium name="The Broad Institute Genomics Platform"/>
            <consortium name="The Broad Institute Genome Sequencing Center for Infectious Disease"/>
            <person name="Wu L."/>
            <person name="Ma J."/>
        </authorList>
    </citation>
    <scope>NUCLEOTIDE SEQUENCE [LARGE SCALE GENOMIC DNA]</scope>
    <source>
        <strain evidence="2 3">JCM 10977</strain>
    </source>
</reference>
<proteinExistence type="predicted"/>
<dbReference type="Pfam" id="PF06197">
    <property type="entry name" value="DUF998"/>
    <property type="match status" value="1"/>
</dbReference>
<feature type="transmembrane region" description="Helical" evidence="1">
    <location>
        <begin position="77"/>
        <end position="94"/>
    </location>
</feature>
<accession>A0ABN1RB89</accession>
<evidence type="ECO:0000313" key="3">
    <source>
        <dbReference type="Proteomes" id="UP001500542"/>
    </source>
</evidence>
<dbReference type="RefSeq" id="WP_343977608.1">
    <property type="nucleotide sequence ID" value="NZ_BAAAHK010000017.1"/>
</dbReference>
<keyword evidence="1" id="KW-0472">Membrane</keyword>